<gene>
    <name evidence="2" type="ORF">CDL15_Pgr003978</name>
</gene>
<reference evidence="3" key="1">
    <citation type="journal article" date="2017" name="Plant J.">
        <title>The pomegranate (Punica granatum L.) genome and the genomics of punicalagin biosynthesis.</title>
        <authorList>
            <person name="Qin G."/>
            <person name="Xu C."/>
            <person name="Ming R."/>
            <person name="Tang H."/>
            <person name="Guyot R."/>
            <person name="Kramer E.M."/>
            <person name="Hu Y."/>
            <person name="Yi X."/>
            <person name="Qi Y."/>
            <person name="Xu X."/>
            <person name="Gao Z."/>
            <person name="Pan H."/>
            <person name="Jian J."/>
            <person name="Tian Y."/>
            <person name="Yue Z."/>
            <person name="Xu Y."/>
        </authorList>
    </citation>
    <scope>NUCLEOTIDE SEQUENCE [LARGE SCALE GENOMIC DNA]</scope>
    <source>
        <strain evidence="3">cv. Dabenzi</strain>
    </source>
</reference>
<feature type="compositionally biased region" description="Basic and acidic residues" evidence="1">
    <location>
        <begin position="1"/>
        <end position="14"/>
    </location>
</feature>
<organism evidence="2 3">
    <name type="scientific">Punica granatum</name>
    <name type="common">Pomegranate</name>
    <dbReference type="NCBI Taxonomy" id="22663"/>
    <lineage>
        <taxon>Eukaryota</taxon>
        <taxon>Viridiplantae</taxon>
        <taxon>Streptophyta</taxon>
        <taxon>Embryophyta</taxon>
        <taxon>Tracheophyta</taxon>
        <taxon>Spermatophyta</taxon>
        <taxon>Magnoliopsida</taxon>
        <taxon>eudicotyledons</taxon>
        <taxon>Gunneridae</taxon>
        <taxon>Pentapetalae</taxon>
        <taxon>rosids</taxon>
        <taxon>malvids</taxon>
        <taxon>Myrtales</taxon>
        <taxon>Lythraceae</taxon>
        <taxon>Punica</taxon>
    </lineage>
</organism>
<dbReference type="AlphaFoldDB" id="A0A218WNW7"/>
<evidence type="ECO:0000313" key="2">
    <source>
        <dbReference type="EMBL" id="OWM74475.1"/>
    </source>
</evidence>
<accession>A0A218WNW7</accession>
<evidence type="ECO:0000313" key="3">
    <source>
        <dbReference type="Proteomes" id="UP000197138"/>
    </source>
</evidence>
<dbReference type="Proteomes" id="UP000197138">
    <property type="component" value="Unassembled WGS sequence"/>
</dbReference>
<sequence>MMAEIDKVRKRGTENGKGLSSKLRHRAQGWTHRRIVEALGNSEGGVELRNKLRNERRATMLRANGIVLVSVLDEGQGLRCTVDVVTCAEEGLG</sequence>
<protein>
    <submittedName>
        <fullName evidence="2">Uncharacterized protein</fullName>
    </submittedName>
</protein>
<proteinExistence type="predicted"/>
<evidence type="ECO:0000256" key="1">
    <source>
        <dbReference type="SAM" id="MobiDB-lite"/>
    </source>
</evidence>
<dbReference type="EMBL" id="MTKT01003769">
    <property type="protein sequence ID" value="OWM74475.1"/>
    <property type="molecule type" value="Genomic_DNA"/>
</dbReference>
<comment type="caution">
    <text evidence="2">The sequence shown here is derived from an EMBL/GenBank/DDBJ whole genome shotgun (WGS) entry which is preliminary data.</text>
</comment>
<name>A0A218WNW7_PUNGR</name>
<feature type="region of interest" description="Disordered" evidence="1">
    <location>
        <begin position="1"/>
        <end position="26"/>
    </location>
</feature>